<evidence type="ECO:0000256" key="4">
    <source>
        <dbReference type="ARBA" id="ARBA00022827"/>
    </source>
</evidence>
<evidence type="ECO:0000256" key="6">
    <source>
        <dbReference type="ARBA" id="ARBA00023002"/>
    </source>
</evidence>
<evidence type="ECO:0000259" key="9">
    <source>
        <dbReference type="Pfam" id="PF07992"/>
    </source>
</evidence>
<protein>
    <recommendedName>
        <fullName evidence="2">NADH:ubiquinone reductase (non-electrogenic)</fullName>
        <ecNumber evidence="2">1.6.5.9</ecNumber>
    </recommendedName>
</protein>
<dbReference type="RefSeq" id="WP_132691031.1">
    <property type="nucleotide sequence ID" value="NZ_SKBU01000015.1"/>
</dbReference>
<dbReference type="EMBL" id="SKBU01000015">
    <property type="protein sequence ID" value="TCJ16818.1"/>
    <property type="molecule type" value="Genomic_DNA"/>
</dbReference>
<dbReference type="Gene3D" id="3.50.50.100">
    <property type="match status" value="1"/>
</dbReference>
<dbReference type="AlphaFoldDB" id="A0A4R1BI45"/>
<evidence type="ECO:0000256" key="2">
    <source>
        <dbReference type="ARBA" id="ARBA00012637"/>
    </source>
</evidence>
<accession>A0A4R1BI45</accession>
<evidence type="ECO:0000256" key="3">
    <source>
        <dbReference type="ARBA" id="ARBA00022630"/>
    </source>
</evidence>
<dbReference type="InterPro" id="IPR045024">
    <property type="entry name" value="NDH-2"/>
</dbReference>
<comment type="similarity">
    <text evidence="1">Belongs to the NADH dehydrogenase family.</text>
</comment>
<dbReference type="OrthoDB" id="9781621at2"/>
<evidence type="ECO:0000256" key="1">
    <source>
        <dbReference type="ARBA" id="ARBA00005272"/>
    </source>
</evidence>
<keyword evidence="3" id="KW-0285">Flavoprotein</keyword>
<comment type="catalytic activity">
    <reaction evidence="8">
        <text>a quinone + NADH + H(+) = a quinol + NAD(+)</text>
        <dbReference type="Rhea" id="RHEA:46160"/>
        <dbReference type="ChEBI" id="CHEBI:15378"/>
        <dbReference type="ChEBI" id="CHEBI:24646"/>
        <dbReference type="ChEBI" id="CHEBI:57540"/>
        <dbReference type="ChEBI" id="CHEBI:57945"/>
        <dbReference type="ChEBI" id="CHEBI:132124"/>
        <dbReference type="EC" id="1.6.5.9"/>
    </reaction>
</comment>
<dbReference type="GO" id="GO:0050136">
    <property type="term" value="F:NADH dehydrogenase (quinone) (non-electrogenic) activity"/>
    <property type="evidence" value="ECO:0007669"/>
    <property type="project" value="UniProtKB-EC"/>
</dbReference>
<evidence type="ECO:0000313" key="11">
    <source>
        <dbReference type="EMBL" id="TCJ16818.1"/>
    </source>
</evidence>
<proteinExistence type="inferred from homology"/>
<feature type="domain" description="FAD/NAD(P)-binding" evidence="9">
    <location>
        <begin position="45"/>
        <end position="365"/>
    </location>
</feature>
<keyword evidence="4" id="KW-0274">FAD</keyword>
<dbReference type="PANTHER" id="PTHR43706:SF47">
    <property type="entry name" value="EXTERNAL NADH-UBIQUINONE OXIDOREDUCTASE 1, MITOCHONDRIAL-RELATED"/>
    <property type="match status" value="1"/>
</dbReference>
<dbReference type="PRINTS" id="PR00411">
    <property type="entry name" value="PNDRDTASEI"/>
</dbReference>
<dbReference type="InterPro" id="IPR023753">
    <property type="entry name" value="FAD/NAD-binding_dom"/>
</dbReference>
<keyword evidence="6" id="KW-0560">Oxidoreductase</keyword>
<sequence length="457" mass="50558">MGKLLKAGLAAGGTVAAARLLRRAFRSEPRYAPWEKPPYRDFPNKVLIAGGGFAGYTVARDLCELTRDREDVGVMVISRENFLTFWPMVPEVIANDIDAQNIAQPLRRSLIRAGASFRRAEVESVDFDRRCVRAGGQEFPYDHLVLALGGQPNFFGIPGVEEHSLTMKGLSDAMRIRNRMIERFEEATLARGDVPDSRLTFVIIGGGATGVETAAQLHSLVHHALAPDYPNINPHRVRIILIEAADEILQELDPALRRVARAKLVERRIEVLTKTAAQEVTGDRVILNNGDVIRSENVIWTAGGRPNAKLRDLDLPLTKLDGVIVDRYLRVQDRENVWALGDCAAIPGRDGKYVPPTAQAATQEGHVLARNILAAIDGAGELEEFEYRPLGQLVELGANFAVNEVMGVKFSGLLAALFWRAVYLTKLKSPQNRLRVVLDWVLHAFYRPATTQIRGLG</sequence>
<keyword evidence="7" id="KW-0520">NAD</keyword>
<dbReference type="Pfam" id="PF07992">
    <property type="entry name" value="Pyr_redox_2"/>
    <property type="match status" value="1"/>
</dbReference>
<keyword evidence="12" id="KW-1185">Reference proteome</keyword>
<name>A0A4R1BI45_9ACTN</name>
<dbReference type="SUPFAM" id="SSF51905">
    <property type="entry name" value="FAD/NAD(P)-binding domain"/>
    <property type="match status" value="2"/>
</dbReference>
<feature type="domain" description="External alternative NADH-ubiquinone oxidoreductase-like C-terminal" evidence="10">
    <location>
        <begin position="391"/>
        <end position="445"/>
    </location>
</feature>
<gene>
    <name evidence="11" type="ORF">E0L93_08840</name>
</gene>
<dbReference type="PANTHER" id="PTHR43706">
    <property type="entry name" value="NADH DEHYDROGENASE"/>
    <property type="match status" value="1"/>
</dbReference>
<dbReference type="InterPro" id="IPR036188">
    <property type="entry name" value="FAD/NAD-bd_sf"/>
</dbReference>
<evidence type="ECO:0000256" key="7">
    <source>
        <dbReference type="ARBA" id="ARBA00023027"/>
    </source>
</evidence>
<evidence type="ECO:0000313" key="12">
    <source>
        <dbReference type="Proteomes" id="UP000295244"/>
    </source>
</evidence>
<evidence type="ECO:0000256" key="8">
    <source>
        <dbReference type="ARBA" id="ARBA00047599"/>
    </source>
</evidence>
<reference evidence="11 12" key="1">
    <citation type="submission" date="2019-03" db="EMBL/GenBank/DDBJ databases">
        <title>Whole genome sequence of a novel Rubrobacter taiwanensis strain, isolated from Yellowstone National Park.</title>
        <authorList>
            <person name="Freed S."/>
            <person name="Ramaley R.F."/>
            <person name="Kyndt J.A."/>
        </authorList>
    </citation>
    <scope>NUCLEOTIDE SEQUENCE [LARGE SCALE GENOMIC DNA]</scope>
    <source>
        <strain evidence="11 12">Yellowstone</strain>
    </source>
</reference>
<keyword evidence="5" id="KW-0809">Transit peptide</keyword>
<dbReference type="Pfam" id="PF22366">
    <property type="entry name" value="NDH2_C"/>
    <property type="match status" value="1"/>
</dbReference>
<comment type="caution">
    <text evidence="11">The sequence shown here is derived from an EMBL/GenBank/DDBJ whole genome shotgun (WGS) entry which is preliminary data.</text>
</comment>
<dbReference type="PRINTS" id="PR00368">
    <property type="entry name" value="FADPNR"/>
</dbReference>
<dbReference type="EC" id="1.6.5.9" evidence="2"/>
<dbReference type="InterPro" id="IPR054585">
    <property type="entry name" value="NDH2-like_C"/>
</dbReference>
<organism evidence="11 12">
    <name type="scientific">Rubrobacter taiwanensis</name>
    <dbReference type="NCBI Taxonomy" id="185139"/>
    <lineage>
        <taxon>Bacteria</taxon>
        <taxon>Bacillati</taxon>
        <taxon>Actinomycetota</taxon>
        <taxon>Rubrobacteria</taxon>
        <taxon>Rubrobacterales</taxon>
        <taxon>Rubrobacteraceae</taxon>
        <taxon>Rubrobacter</taxon>
    </lineage>
</organism>
<evidence type="ECO:0000259" key="10">
    <source>
        <dbReference type="Pfam" id="PF22366"/>
    </source>
</evidence>
<evidence type="ECO:0000256" key="5">
    <source>
        <dbReference type="ARBA" id="ARBA00022946"/>
    </source>
</evidence>
<dbReference type="Proteomes" id="UP000295244">
    <property type="component" value="Unassembled WGS sequence"/>
</dbReference>